<dbReference type="Pfam" id="PF05729">
    <property type="entry name" value="NACHT"/>
    <property type="match status" value="1"/>
</dbReference>
<dbReference type="FunFam" id="3.40.50.300:FF:000210">
    <property type="entry name" value="Si:dkey-16p6.1"/>
    <property type="match status" value="1"/>
</dbReference>
<keyword evidence="2" id="KW-0963">Cytoplasm</keyword>
<dbReference type="InterPro" id="IPR041075">
    <property type="entry name" value="NOD1/2_WH"/>
</dbReference>
<feature type="compositionally biased region" description="Basic and acidic residues" evidence="7">
    <location>
        <begin position="151"/>
        <end position="164"/>
    </location>
</feature>
<keyword evidence="4" id="KW-0677">Repeat</keyword>
<dbReference type="InterPro" id="IPR001611">
    <property type="entry name" value="Leu-rich_rpt"/>
</dbReference>
<evidence type="ECO:0000256" key="7">
    <source>
        <dbReference type="SAM" id="MobiDB-lite"/>
    </source>
</evidence>
<dbReference type="Gene3D" id="3.80.10.10">
    <property type="entry name" value="Ribonuclease Inhibitor"/>
    <property type="match status" value="6"/>
</dbReference>
<dbReference type="InterPro" id="IPR051261">
    <property type="entry name" value="NLR"/>
</dbReference>
<dbReference type="OrthoDB" id="120976at2759"/>
<dbReference type="PANTHER" id="PTHR24106">
    <property type="entry name" value="NACHT, LRR AND CARD DOMAINS-CONTAINING"/>
    <property type="match status" value="1"/>
</dbReference>
<feature type="compositionally biased region" description="Polar residues" evidence="7">
    <location>
        <begin position="139"/>
        <end position="150"/>
    </location>
</feature>
<evidence type="ECO:0000256" key="3">
    <source>
        <dbReference type="ARBA" id="ARBA00022614"/>
    </source>
</evidence>
<evidence type="ECO:0000259" key="8">
    <source>
        <dbReference type="PROSITE" id="PS50837"/>
    </source>
</evidence>
<dbReference type="Pfam" id="PF17776">
    <property type="entry name" value="NLRC4_HD2"/>
    <property type="match status" value="1"/>
</dbReference>
<evidence type="ECO:0000256" key="2">
    <source>
        <dbReference type="ARBA" id="ARBA00022490"/>
    </source>
</evidence>
<dbReference type="InterPro" id="IPR007111">
    <property type="entry name" value="NACHT_NTPase"/>
</dbReference>
<keyword evidence="3" id="KW-0433">Leucine-rich repeat</keyword>
<organism evidence="9 10">
    <name type="scientific">Betta splendens</name>
    <name type="common">Siamese fighting fish</name>
    <dbReference type="NCBI Taxonomy" id="158456"/>
    <lineage>
        <taxon>Eukaryota</taxon>
        <taxon>Metazoa</taxon>
        <taxon>Chordata</taxon>
        <taxon>Craniata</taxon>
        <taxon>Vertebrata</taxon>
        <taxon>Euteleostomi</taxon>
        <taxon>Actinopterygii</taxon>
        <taxon>Neopterygii</taxon>
        <taxon>Teleostei</taxon>
        <taxon>Neoteleostei</taxon>
        <taxon>Acanthomorphata</taxon>
        <taxon>Anabantaria</taxon>
        <taxon>Anabantiformes</taxon>
        <taxon>Anabantoidei</taxon>
        <taxon>Osphronemidae</taxon>
        <taxon>Betta</taxon>
    </lineage>
</organism>
<sequence>MLLEENIVTFVKKELKKMQKVLSPDYPECLESQREEEEELDGEDEEQRRSSRDAFLKITVNFLRRMKQEELVDCLQNLMVPVPEPRPITYYQQMLQSNLKDQFLCVKQGWSEVDQRLDDIYTELYITAGPDSHINTQHEVQQLETTQQKQRSAEEPVKPSDLFKHPPGKYRRIRTVLTNGIAGIGKTVLVHKFMLDWTQQRSNQDVHLIFPFTFRRLNPLKGQKFSLSELIHECIPETESISLEALNYIFTHLQSSGNSNYDKSSFKLLFVFDGLDESRLQLDCSTSEKETGQRDVTESTSVDELLTNLIRGKLLRSARIWITTRPAAANQIHGDFVEVVTEVRGFTDPQKEEFFRKRFTDEEQSNTIMSHIKTARSLHIMCHIPVFCWITATVLEDLLETREGGELPKTLTEMYAEFLGFQMDRSEDKYEPEKSSNYIKSLAKLAFKQLLKGNLIFYEEDLKESGIDVRGASVCSGVFTEIFKQERGRKTKDKMFSFVHLSVQEFLAAVHMMLCYKNGKIKKLESFMKDSRQNKSNLKTKKQVFGNQSAELHSKGFSCLDVVVSRTMFKSLLSPSGHLDLFVRFLHGLCLKSNQRILGGLLGHTENSPKTIQTIINNLKEMNSDRICPDRSINIFHCLMEMNDHSVHQQIQEFLKSENRSEMELSLIQCSALAYMLQMSEEVLDELDLNKYNTSVEGRQRLIPAVRNCRKAQLSRCGLTKTHCEVVASALKSNPSHLTHLDLSDNNLQDSVKVLCVGLESPHCRLETLRLSGCRLSKISCDSLVSALKSNSSHLTELDLSENKLQDSGVKHLCGFLESRHCRLETLRLIDCSVSEISCDSLVSALKSNPSHLTQLDLSNNNLQDSGVKHLCVFLESCHCRLETLRLIDCSVSEISCDSLVSALKSNPSHLTQLDLSNNNLQDSGVKRLCGFLESRHCRLETLRLSRCRLSEISCDSLVSALKSNPSYLKQLDLKYNILQDSGVKHLCVFLESRRCRLETLRLSWCWLSEISCDSLVSALKSNPSHLKQLDLSWNNDLQDSGVKHLCGFLESRHCRLETLRLRGCSLSEISCDSLVSALMSNPSHLTQLDLSGNELQDSGVKHLCGFLESRHCRLETLRLSCCRLSEISCDSLVSALKSNPSHLTHLDLSWNNLQDSGVKHLCGFLESRHCRLETLRLSGCRLSEISCDSLVSALKSNQSHLTQLDLSGNNLQDSGVKRLCGFLESRRCRLETLRLNRCSLSEISCDSLVSALKSNPSHLTQLDLSYNNLQDSGVKHLCGFLESRHCRLETLRLSGCSLSEISCDSLVSALKSNPSHLTQLDLSNNNLQDSGVKHLCGFLESRHCRLETLRLNCCSLSEISCDSLVSALKSNPSHLTQLDLSDNNLQDSGVKHLCGFLESRHCRLETLRLIDCSLSEISCDSLVSALKSNPSHLTQLDLSDNNLQDSGVKHLCGFLESRHCQLEILRLIDCSVSEISCDSLVSALKSNPSHLTQLDLSNNKLQDSGVKHLCGFLESCHCRLETLRLIDCSVSEISCDSLVSALKSNPSHLTQLDLSNNNLQDSGVKHLCGFLESCHCRLETLRLSRCRLSEISCDSLVSALKSNPSYLKQLDLKYNILQDSGVKHLCVFLESRRCRLETLRLSWCWLSEISCDFLVSALKSNPSHLTQLDLSWNNDLQDSGVKHLCGFLESRHCRLETLGLSCCSLSKISCDSLVSALKSNPSHLTQLDLRGNNLQDSSVKALRDLVQSPDYGLQTLSWR</sequence>
<keyword evidence="5" id="KW-0547">Nucleotide-binding</keyword>
<comment type="subcellular location">
    <subcellularLocation>
        <location evidence="1">Cytoplasm</location>
    </subcellularLocation>
</comment>
<dbReference type="InterPro" id="IPR032675">
    <property type="entry name" value="LRR_dom_sf"/>
</dbReference>
<dbReference type="SMART" id="SM00368">
    <property type="entry name" value="LRR_RI"/>
    <property type="match status" value="35"/>
</dbReference>
<gene>
    <name evidence="10" type="primary">LOC121202064</name>
</gene>
<dbReference type="Pfam" id="PF14484">
    <property type="entry name" value="FISNA"/>
    <property type="match status" value="1"/>
</dbReference>
<evidence type="ECO:0000256" key="1">
    <source>
        <dbReference type="ARBA" id="ARBA00004496"/>
    </source>
</evidence>
<dbReference type="GO" id="GO:0005737">
    <property type="term" value="C:cytoplasm"/>
    <property type="evidence" value="ECO:0007669"/>
    <property type="project" value="UniProtKB-SubCell"/>
</dbReference>
<dbReference type="Pfam" id="PF13516">
    <property type="entry name" value="LRR_6"/>
    <property type="match status" value="16"/>
</dbReference>
<reference evidence="10" key="1">
    <citation type="submission" date="2025-08" db="UniProtKB">
        <authorList>
            <consortium name="RefSeq"/>
        </authorList>
    </citation>
    <scope>IDENTIFICATION</scope>
</reference>
<dbReference type="InterPro" id="IPR027417">
    <property type="entry name" value="P-loop_NTPase"/>
</dbReference>
<keyword evidence="9" id="KW-1185">Reference proteome</keyword>
<feature type="region of interest" description="Disordered" evidence="7">
    <location>
        <begin position="139"/>
        <end position="165"/>
    </location>
</feature>
<dbReference type="InterPro" id="IPR029495">
    <property type="entry name" value="NACHT-assoc"/>
</dbReference>
<dbReference type="PROSITE" id="PS51450">
    <property type="entry name" value="LRR"/>
    <property type="match status" value="7"/>
</dbReference>
<feature type="compositionally biased region" description="Acidic residues" evidence="7">
    <location>
        <begin position="34"/>
        <end position="45"/>
    </location>
</feature>
<dbReference type="KEGG" id="bspl:121202064"/>
<dbReference type="Proteomes" id="UP000515150">
    <property type="component" value="Unplaced"/>
</dbReference>
<dbReference type="RefSeq" id="XP_055362670.1">
    <property type="nucleotide sequence ID" value="XM_055506695.1"/>
</dbReference>
<feature type="domain" description="NACHT" evidence="8">
    <location>
        <begin position="174"/>
        <end position="328"/>
    </location>
</feature>
<dbReference type="SUPFAM" id="SSF52047">
    <property type="entry name" value="RNI-like"/>
    <property type="match status" value="4"/>
</dbReference>
<feature type="region of interest" description="Disordered" evidence="7">
    <location>
        <begin position="27"/>
        <end position="48"/>
    </location>
</feature>
<keyword evidence="6" id="KW-0067">ATP-binding</keyword>
<protein>
    <submittedName>
        <fullName evidence="10">NACHT, LRR and PYD domains-containing protein 12-like isoform X1</fullName>
    </submittedName>
</protein>
<evidence type="ECO:0000256" key="5">
    <source>
        <dbReference type="ARBA" id="ARBA00022741"/>
    </source>
</evidence>
<dbReference type="InterPro" id="IPR041267">
    <property type="entry name" value="NLRP_HD2"/>
</dbReference>
<dbReference type="SMART" id="SM00364">
    <property type="entry name" value="LRR_BAC"/>
    <property type="match status" value="10"/>
</dbReference>
<dbReference type="SMART" id="SM00365">
    <property type="entry name" value="LRR_SD22"/>
    <property type="match status" value="13"/>
</dbReference>
<dbReference type="PROSITE" id="PS50837">
    <property type="entry name" value="NACHT"/>
    <property type="match status" value="1"/>
</dbReference>
<name>A0A9W2XM20_BETSP</name>
<evidence type="ECO:0000313" key="10">
    <source>
        <dbReference type="RefSeq" id="XP_055362670.1"/>
    </source>
</evidence>
<dbReference type="Gene3D" id="3.40.50.300">
    <property type="entry name" value="P-loop containing nucleotide triphosphate hydrolases"/>
    <property type="match status" value="1"/>
</dbReference>
<proteinExistence type="predicted"/>
<dbReference type="GeneID" id="121202064"/>
<evidence type="ECO:0000256" key="4">
    <source>
        <dbReference type="ARBA" id="ARBA00022737"/>
    </source>
</evidence>
<evidence type="ECO:0000313" key="9">
    <source>
        <dbReference type="Proteomes" id="UP000515150"/>
    </source>
</evidence>
<dbReference type="SMART" id="SM01288">
    <property type="entry name" value="FISNA"/>
    <property type="match status" value="1"/>
</dbReference>
<evidence type="ECO:0000256" key="6">
    <source>
        <dbReference type="ARBA" id="ARBA00022840"/>
    </source>
</evidence>
<dbReference type="GO" id="GO:0005524">
    <property type="term" value="F:ATP binding"/>
    <property type="evidence" value="ECO:0007669"/>
    <property type="project" value="UniProtKB-KW"/>
</dbReference>
<dbReference type="Pfam" id="PF17779">
    <property type="entry name" value="WHD_NOD2"/>
    <property type="match status" value="1"/>
</dbReference>
<accession>A0A9W2XM20</accession>